<protein>
    <submittedName>
        <fullName evidence="1">Uncharacterized protein</fullName>
    </submittedName>
</protein>
<feature type="non-terminal residue" evidence="1">
    <location>
        <position position="1"/>
    </location>
</feature>
<dbReference type="EMBL" id="LAZR01039303">
    <property type="protein sequence ID" value="KKL17327.1"/>
    <property type="molecule type" value="Genomic_DNA"/>
</dbReference>
<dbReference type="AlphaFoldDB" id="A0A0F9BTW1"/>
<comment type="caution">
    <text evidence="1">The sequence shown here is derived from an EMBL/GenBank/DDBJ whole genome shotgun (WGS) entry which is preliminary data.</text>
</comment>
<gene>
    <name evidence="1" type="ORF">LCGC14_2486670</name>
</gene>
<reference evidence="1" key="1">
    <citation type="journal article" date="2015" name="Nature">
        <title>Complex archaea that bridge the gap between prokaryotes and eukaryotes.</title>
        <authorList>
            <person name="Spang A."/>
            <person name="Saw J.H."/>
            <person name="Jorgensen S.L."/>
            <person name="Zaremba-Niedzwiedzka K."/>
            <person name="Martijn J."/>
            <person name="Lind A.E."/>
            <person name="van Eijk R."/>
            <person name="Schleper C."/>
            <person name="Guy L."/>
            <person name="Ettema T.J."/>
        </authorList>
    </citation>
    <scope>NUCLEOTIDE SEQUENCE</scope>
</reference>
<organism evidence="1">
    <name type="scientific">marine sediment metagenome</name>
    <dbReference type="NCBI Taxonomy" id="412755"/>
    <lineage>
        <taxon>unclassified sequences</taxon>
        <taxon>metagenomes</taxon>
        <taxon>ecological metagenomes</taxon>
    </lineage>
</organism>
<proteinExistence type="predicted"/>
<name>A0A0F9BTW1_9ZZZZ</name>
<evidence type="ECO:0000313" key="1">
    <source>
        <dbReference type="EMBL" id="KKL17327.1"/>
    </source>
</evidence>
<feature type="non-terminal residue" evidence="1">
    <location>
        <position position="503"/>
    </location>
</feature>
<sequence length="503" mass="57537">YWVTQSNELAFNSPMKYLFTNVTIEYVPLAALEYNSVDGRWYLPQSLVMNNYNFTDPFFVSSLWVNSTSYGTYIHPDIDVDYIVGNSSDGIFVEFDDSTIVSNSTVQGAVHFGKINDTYLYKFSLKDELLYKYNIVNDDSSQVSGTLHIDLNAGFTDVIYSELSQVTSDDYYLILNLYQFSDLGIQEIGTTQIDLDNELLGYHYYSLDIGLFEIEFFTGGDLLLAESITRGTNYDLYITIESSISNSIVDGNLFKGSYAHELLSVGLQIDLADSDLLYDNNPVDSPLISLPQNDIILIKTNTAEYAFNSSVLLYDFEFTIDSLRTDTVQLYENVHYTFSADLKTITLIGFYRDYSGLLFANITYDAFEWKAGSISTLQPITLTFTEDYIGQITKYLEFVIGFNKIPGYDLEKIDTNSGRLVLSEEQKSSTLIKIYIYNFQKEAWDLVNFVVYSDYSGTNTFSYVVDRKFIEFEQYFNKTGSEEFQIKAIFTVEENLENYSELV</sequence>
<accession>A0A0F9BTW1</accession>